<dbReference type="Proteomes" id="UP000241808">
    <property type="component" value="Unassembled WGS sequence"/>
</dbReference>
<keyword evidence="3" id="KW-1185">Reference proteome</keyword>
<comment type="caution">
    <text evidence="2">The sequence shown here is derived from an EMBL/GenBank/DDBJ whole genome shotgun (WGS) entry which is preliminary data.</text>
</comment>
<evidence type="ECO:0000256" key="1">
    <source>
        <dbReference type="SAM" id="Phobius"/>
    </source>
</evidence>
<sequence length="167" mass="17361">MRAFTWAVIWGLIGLVGGYVATVAIGLVLFDIFRVSQREGAAAMGLAFVIGPFVACLIALVAATVAAIMVSRRDRARAEGQLPPAQPWGRGPRAVFGAILGAVGGYVLAVALLALFYALRGSPYFSSYAWAYAAAWTPFIAAIAGGGLGIWVAMRRGAPGSDGISRD</sequence>
<keyword evidence="1" id="KW-0812">Transmembrane</keyword>
<feature type="transmembrane region" description="Helical" evidence="1">
    <location>
        <begin position="130"/>
        <end position="153"/>
    </location>
</feature>
<keyword evidence="1" id="KW-0472">Membrane</keyword>
<gene>
    <name evidence="2" type="ORF">C8P69_101390</name>
</gene>
<dbReference type="OrthoDB" id="8456374at2"/>
<proteinExistence type="predicted"/>
<dbReference type="EMBL" id="PZZL01000001">
    <property type="protein sequence ID" value="PTM61719.1"/>
    <property type="molecule type" value="Genomic_DNA"/>
</dbReference>
<reference evidence="2 3" key="1">
    <citation type="submission" date="2018-04" db="EMBL/GenBank/DDBJ databases">
        <title>Genomic Encyclopedia of Archaeal and Bacterial Type Strains, Phase II (KMG-II): from individual species to whole genera.</title>
        <authorList>
            <person name="Goeker M."/>
        </authorList>
    </citation>
    <scope>NUCLEOTIDE SEQUENCE [LARGE SCALE GENOMIC DNA]</scope>
    <source>
        <strain evidence="2 3">DSM 25521</strain>
    </source>
</reference>
<organism evidence="2 3">
    <name type="scientific">Phreatobacter oligotrophus</name>
    <dbReference type="NCBI Taxonomy" id="1122261"/>
    <lineage>
        <taxon>Bacteria</taxon>
        <taxon>Pseudomonadati</taxon>
        <taxon>Pseudomonadota</taxon>
        <taxon>Alphaproteobacteria</taxon>
        <taxon>Hyphomicrobiales</taxon>
        <taxon>Phreatobacteraceae</taxon>
        <taxon>Phreatobacter</taxon>
    </lineage>
</organism>
<name>A0A2T4ZIB1_9HYPH</name>
<feature type="transmembrane region" description="Helical" evidence="1">
    <location>
        <begin position="42"/>
        <end position="70"/>
    </location>
</feature>
<accession>A0A2T4ZIB1</accession>
<dbReference type="RefSeq" id="WP_108174169.1">
    <property type="nucleotide sequence ID" value="NZ_PZZL01000001.1"/>
</dbReference>
<evidence type="ECO:0000313" key="3">
    <source>
        <dbReference type="Proteomes" id="UP000241808"/>
    </source>
</evidence>
<feature type="transmembrane region" description="Helical" evidence="1">
    <location>
        <begin position="94"/>
        <end position="118"/>
    </location>
</feature>
<dbReference type="AlphaFoldDB" id="A0A2T4ZIB1"/>
<feature type="transmembrane region" description="Helical" evidence="1">
    <location>
        <begin position="7"/>
        <end position="30"/>
    </location>
</feature>
<keyword evidence="1" id="KW-1133">Transmembrane helix</keyword>
<evidence type="ECO:0000313" key="2">
    <source>
        <dbReference type="EMBL" id="PTM61719.1"/>
    </source>
</evidence>
<protein>
    <submittedName>
        <fullName evidence="2">Uncharacterized protein</fullName>
    </submittedName>
</protein>